<evidence type="ECO:0000313" key="3">
    <source>
        <dbReference type="EMBL" id="CAB4154777.1"/>
    </source>
</evidence>
<feature type="domain" description="Bacteriophage tail tape measure C-terminal" evidence="2">
    <location>
        <begin position="580"/>
        <end position="653"/>
    </location>
</feature>
<dbReference type="Pfam" id="PF09718">
    <property type="entry name" value="Tape_meas_lam_C"/>
    <property type="match status" value="1"/>
</dbReference>
<sequence length="884" mass="91469">MADIIRIDADTSGAIAALQRLQTKLEETQNKFEKTFSKMTQAAGALGASLIAAGVGVAAFADDVSDLADANQLAIGEILALGQALGQSGGKAENTGKLLQTLANKVDEANSGNIKLAGTFGRLGISISDLGNLSNTELRDKLLDNIARIEDPMMRNAKAVEIFGKSMVGVDVRKFAEAQKASRDEMEKFAGPIKTAGEAFDQMAAILQQLKIAFAVAFEPFFALVAQISPSIDGLVLVFRALGAALAGLSLVAIVAGFNALRVAIIGVTIAAAANPIMALATGALAVATYFGLGAVSANKLADSTNKVGEAAKKSTREQTGLNDAIQKEKDKISKVGEELQKNFDIALRKYQQETLNLGLSEDQKTVAEAISKIEEDRLGARAKAEDAFKQQSADVQALTRATLDAELAGIDLKAAKQKSATEAELASLSDRKRAVEDFNKALGVQTSGVLSVASAEAKASIDLIGNINDRIAAEGRFNEILQIRAAISSQISKLGETDKLKVTQALDEATIKTAGLVGTTDNLGQSFTEIFSDLATGYKTSAAGLDTVTSSLAQQKGAIGSTADLIINSQQLISENSRSFSTGWTRAFNDYVNNATNAAQQASGIFNKFSNGLEDYFLNRLKGINGGWKDFLKGLYEEIARSQIKQGLAKVFEGLGFGKLFGAAGGVTGGASGRGSSPGTPLYTQEVMRNMGQGGMPTQDTGIFDGIKNSISEFTDSVGNFLSNMFSGLGNAIGSFTSSVGSILSSIGGTLFDVIGSIGGTLFDVIGSLGSGLGDILGSIGGGGGGGGGILSTLFDIGASLFGFANGGVVPNNGPVLVGEKGPELLFGSQGSAVVPLSGGGSTNITYNINAVDAMSFKQMVAADPTFIYAVTQQGAKGMPGRR</sequence>
<evidence type="ECO:0000259" key="2">
    <source>
        <dbReference type="Pfam" id="PF09718"/>
    </source>
</evidence>
<keyword evidence="1" id="KW-0812">Transmembrane</keyword>
<dbReference type="InterPro" id="IPR006431">
    <property type="entry name" value="Phage_tape_meas_C"/>
</dbReference>
<feature type="transmembrane region" description="Helical" evidence="1">
    <location>
        <begin position="263"/>
        <end position="291"/>
    </location>
</feature>
<protein>
    <submittedName>
        <fullName evidence="3">Bacteriophage lambda, GpH, tail tape measure, C-terminal</fullName>
    </submittedName>
</protein>
<gene>
    <name evidence="3" type="ORF">UFOVP645_28</name>
</gene>
<feature type="transmembrane region" description="Helical" evidence="1">
    <location>
        <begin position="235"/>
        <end position="256"/>
    </location>
</feature>
<evidence type="ECO:0000256" key="1">
    <source>
        <dbReference type="SAM" id="Phobius"/>
    </source>
</evidence>
<proteinExistence type="predicted"/>
<keyword evidence="1" id="KW-0472">Membrane</keyword>
<organism evidence="3">
    <name type="scientific">uncultured Caudovirales phage</name>
    <dbReference type="NCBI Taxonomy" id="2100421"/>
    <lineage>
        <taxon>Viruses</taxon>
        <taxon>Duplodnaviria</taxon>
        <taxon>Heunggongvirae</taxon>
        <taxon>Uroviricota</taxon>
        <taxon>Caudoviricetes</taxon>
        <taxon>Peduoviridae</taxon>
        <taxon>Maltschvirus</taxon>
        <taxon>Maltschvirus maltsch</taxon>
    </lineage>
</organism>
<reference evidence="3" key="1">
    <citation type="submission" date="2020-04" db="EMBL/GenBank/DDBJ databases">
        <authorList>
            <person name="Chiriac C."/>
            <person name="Salcher M."/>
            <person name="Ghai R."/>
            <person name="Kavagutti S V."/>
        </authorList>
    </citation>
    <scope>NUCLEOTIDE SEQUENCE</scope>
</reference>
<accession>A0A6J5N7N5</accession>
<keyword evidence="1" id="KW-1133">Transmembrane helix</keyword>
<feature type="transmembrane region" description="Helical" evidence="1">
    <location>
        <begin position="212"/>
        <end position="229"/>
    </location>
</feature>
<name>A0A6J5N7N5_9CAUD</name>
<dbReference type="EMBL" id="LR796622">
    <property type="protein sequence ID" value="CAB4154777.1"/>
    <property type="molecule type" value="Genomic_DNA"/>
</dbReference>